<comment type="caution">
    <text evidence="1">The sequence shown here is derived from an EMBL/GenBank/DDBJ whole genome shotgun (WGS) entry which is preliminary data.</text>
</comment>
<protein>
    <submittedName>
        <fullName evidence="1">Uncharacterized protein</fullName>
    </submittedName>
</protein>
<gene>
    <name evidence="1" type="ORF">Taro_007660</name>
</gene>
<accession>A0A843U097</accession>
<evidence type="ECO:0000313" key="2">
    <source>
        <dbReference type="Proteomes" id="UP000652761"/>
    </source>
</evidence>
<organism evidence="1 2">
    <name type="scientific">Colocasia esculenta</name>
    <name type="common">Wild taro</name>
    <name type="synonym">Arum esculentum</name>
    <dbReference type="NCBI Taxonomy" id="4460"/>
    <lineage>
        <taxon>Eukaryota</taxon>
        <taxon>Viridiplantae</taxon>
        <taxon>Streptophyta</taxon>
        <taxon>Embryophyta</taxon>
        <taxon>Tracheophyta</taxon>
        <taxon>Spermatophyta</taxon>
        <taxon>Magnoliopsida</taxon>
        <taxon>Liliopsida</taxon>
        <taxon>Araceae</taxon>
        <taxon>Aroideae</taxon>
        <taxon>Colocasieae</taxon>
        <taxon>Colocasia</taxon>
    </lineage>
</organism>
<reference evidence="1" key="1">
    <citation type="submission" date="2017-07" db="EMBL/GenBank/DDBJ databases">
        <title>Taro Niue Genome Assembly and Annotation.</title>
        <authorList>
            <person name="Atibalentja N."/>
            <person name="Keating K."/>
            <person name="Fields C.J."/>
        </authorList>
    </citation>
    <scope>NUCLEOTIDE SEQUENCE</scope>
    <source>
        <strain evidence="1">Niue_2</strain>
        <tissue evidence="1">Leaf</tissue>
    </source>
</reference>
<keyword evidence="2" id="KW-1185">Reference proteome</keyword>
<dbReference type="Proteomes" id="UP000652761">
    <property type="component" value="Unassembled WGS sequence"/>
</dbReference>
<dbReference type="AlphaFoldDB" id="A0A843U097"/>
<name>A0A843U097_COLES</name>
<sequence length="114" mass="12717">MGLRPCGPQVVVFNWSPQLLDPFHVERQLDLSSVAARLRVTSEAHPYPLRTCCSSAGVGGQGWPLTGWRPGYRLTRGQVLKGAWRIVERVASPNCARKRRDVVQFSWELTEGSA</sequence>
<dbReference type="EMBL" id="NMUH01000243">
    <property type="protein sequence ID" value="MQL75290.1"/>
    <property type="molecule type" value="Genomic_DNA"/>
</dbReference>
<proteinExistence type="predicted"/>
<evidence type="ECO:0000313" key="1">
    <source>
        <dbReference type="EMBL" id="MQL75290.1"/>
    </source>
</evidence>